<proteinExistence type="predicted"/>
<dbReference type="InterPro" id="IPR020846">
    <property type="entry name" value="MFS_dom"/>
</dbReference>
<keyword evidence="2 5" id="KW-0812">Transmembrane</keyword>
<name>A0ABV7G3L8_9PROT</name>
<evidence type="ECO:0000256" key="2">
    <source>
        <dbReference type="ARBA" id="ARBA00022692"/>
    </source>
</evidence>
<dbReference type="Proteomes" id="UP001595593">
    <property type="component" value="Unassembled WGS sequence"/>
</dbReference>
<dbReference type="PROSITE" id="PS50850">
    <property type="entry name" value="MFS"/>
    <property type="match status" value="1"/>
</dbReference>
<dbReference type="PANTHER" id="PTHR23501:SF1">
    <property type="entry name" value="TRANSPORT PROTEIN HSRA-RELATED"/>
    <property type="match status" value="1"/>
</dbReference>
<dbReference type="RefSeq" id="WP_379596417.1">
    <property type="nucleotide sequence ID" value="NZ_JBHRTN010000010.1"/>
</dbReference>
<dbReference type="InterPro" id="IPR011701">
    <property type="entry name" value="MFS"/>
</dbReference>
<dbReference type="Pfam" id="PF07690">
    <property type="entry name" value="MFS_1"/>
    <property type="match status" value="2"/>
</dbReference>
<dbReference type="Gene3D" id="1.20.1250.20">
    <property type="entry name" value="MFS general substrate transporter like domains"/>
    <property type="match status" value="1"/>
</dbReference>
<organism evidence="7 8">
    <name type="scientific">Teichococcus globiformis</name>
    <dbReference type="NCBI Taxonomy" id="2307229"/>
    <lineage>
        <taxon>Bacteria</taxon>
        <taxon>Pseudomonadati</taxon>
        <taxon>Pseudomonadota</taxon>
        <taxon>Alphaproteobacteria</taxon>
        <taxon>Acetobacterales</taxon>
        <taxon>Roseomonadaceae</taxon>
        <taxon>Roseomonas</taxon>
    </lineage>
</organism>
<feature type="transmembrane region" description="Helical" evidence="5">
    <location>
        <begin position="87"/>
        <end position="106"/>
    </location>
</feature>
<comment type="caution">
    <text evidence="7">The sequence shown here is derived from an EMBL/GenBank/DDBJ whole genome shotgun (WGS) entry which is preliminary data.</text>
</comment>
<accession>A0ABV7G3L8</accession>
<dbReference type="SUPFAM" id="SSF103473">
    <property type="entry name" value="MFS general substrate transporter"/>
    <property type="match status" value="1"/>
</dbReference>
<feature type="transmembrane region" description="Helical" evidence="5">
    <location>
        <begin position="20"/>
        <end position="43"/>
    </location>
</feature>
<feature type="transmembrane region" description="Helical" evidence="5">
    <location>
        <begin position="55"/>
        <end position="75"/>
    </location>
</feature>
<feature type="transmembrane region" description="Helical" evidence="5">
    <location>
        <begin position="145"/>
        <end position="163"/>
    </location>
</feature>
<protein>
    <submittedName>
        <fullName evidence="7">MFS transporter</fullName>
    </submittedName>
</protein>
<feature type="transmembrane region" description="Helical" evidence="5">
    <location>
        <begin position="365"/>
        <end position="390"/>
    </location>
</feature>
<comment type="subcellular location">
    <subcellularLocation>
        <location evidence="1">Membrane</location>
        <topology evidence="1">Multi-pass membrane protein</topology>
    </subcellularLocation>
</comment>
<keyword evidence="4 5" id="KW-0472">Membrane</keyword>
<sequence length="479" mass="49695">MTAESPSITPVEPKLPDPRLMAAIVASALFMQNLDGTVVATALPAMSRSLGEDPLVMGVAITSYLVALTVFIPLSGWVADRFGAKQVFLVAIGTFTLASALCGMAGGLAEMVAARVLQGLGGAMMVPVGRLLLLRRVRREELLSVTTWLTMPALIGPLLGPPLGGLLTDLISWRAVFWINVPVGMIGMVLVWRIIPPLPASLPPPPDIRGLALTGAALACTMFAFETLGRGLVPAHLAEGGVLAAIVLTVWAIRHCLKTPHPALDFRLLAIPSFRVPNIAGTVFRVGAGATPFLIPLTLQLGFGASAAESGLISFASALGAFAMKPMAKFALRRFGFRNVLIWNAVLAALCIALCGAFRPGWPMAAIFTVLLISGLCRSLQFTAMNTLAYADVPQEKLSAATSLYSTAQQLPQALGVAVASAVLQISVALAGREGVALPDFTAGFLVAAALAMVAGPLAAGLPRDAGEGIVSGGGARKR</sequence>
<keyword evidence="8" id="KW-1185">Reference proteome</keyword>
<dbReference type="PANTHER" id="PTHR23501">
    <property type="entry name" value="MAJOR FACILITATOR SUPERFAMILY"/>
    <property type="match status" value="1"/>
</dbReference>
<evidence type="ECO:0000313" key="7">
    <source>
        <dbReference type="EMBL" id="MFC3125602.1"/>
    </source>
</evidence>
<evidence type="ECO:0000256" key="1">
    <source>
        <dbReference type="ARBA" id="ARBA00004141"/>
    </source>
</evidence>
<feature type="domain" description="Major facilitator superfamily (MFS) profile" evidence="6">
    <location>
        <begin position="21"/>
        <end position="467"/>
    </location>
</feature>
<gene>
    <name evidence="7" type="ORF">ACFOD4_11050</name>
</gene>
<evidence type="ECO:0000259" key="6">
    <source>
        <dbReference type="PROSITE" id="PS50850"/>
    </source>
</evidence>
<feature type="transmembrane region" description="Helical" evidence="5">
    <location>
        <begin position="175"/>
        <end position="195"/>
    </location>
</feature>
<evidence type="ECO:0000313" key="8">
    <source>
        <dbReference type="Proteomes" id="UP001595593"/>
    </source>
</evidence>
<evidence type="ECO:0000256" key="5">
    <source>
        <dbReference type="SAM" id="Phobius"/>
    </source>
</evidence>
<feature type="transmembrane region" description="Helical" evidence="5">
    <location>
        <begin position="443"/>
        <end position="462"/>
    </location>
</feature>
<feature type="transmembrane region" description="Helical" evidence="5">
    <location>
        <begin position="411"/>
        <end position="431"/>
    </location>
</feature>
<keyword evidence="3 5" id="KW-1133">Transmembrane helix</keyword>
<feature type="transmembrane region" description="Helical" evidence="5">
    <location>
        <begin position="301"/>
        <end position="323"/>
    </location>
</feature>
<feature type="transmembrane region" description="Helical" evidence="5">
    <location>
        <begin position="231"/>
        <end position="253"/>
    </location>
</feature>
<evidence type="ECO:0000256" key="4">
    <source>
        <dbReference type="ARBA" id="ARBA00023136"/>
    </source>
</evidence>
<feature type="transmembrane region" description="Helical" evidence="5">
    <location>
        <begin position="335"/>
        <end position="359"/>
    </location>
</feature>
<dbReference type="EMBL" id="JBHRTN010000010">
    <property type="protein sequence ID" value="MFC3125602.1"/>
    <property type="molecule type" value="Genomic_DNA"/>
</dbReference>
<evidence type="ECO:0000256" key="3">
    <source>
        <dbReference type="ARBA" id="ARBA00022989"/>
    </source>
</evidence>
<dbReference type="Gene3D" id="1.20.1720.10">
    <property type="entry name" value="Multidrug resistance protein D"/>
    <property type="match status" value="1"/>
</dbReference>
<reference evidence="8" key="1">
    <citation type="journal article" date="2019" name="Int. J. Syst. Evol. Microbiol.">
        <title>The Global Catalogue of Microorganisms (GCM) 10K type strain sequencing project: providing services to taxonomists for standard genome sequencing and annotation.</title>
        <authorList>
            <consortium name="The Broad Institute Genomics Platform"/>
            <consortium name="The Broad Institute Genome Sequencing Center for Infectious Disease"/>
            <person name="Wu L."/>
            <person name="Ma J."/>
        </authorList>
    </citation>
    <scope>NUCLEOTIDE SEQUENCE [LARGE SCALE GENOMIC DNA]</scope>
    <source>
        <strain evidence="8">KCTC 52094</strain>
    </source>
</reference>
<dbReference type="InterPro" id="IPR036259">
    <property type="entry name" value="MFS_trans_sf"/>
</dbReference>
<feature type="transmembrane region" description="Helical" evidence="5">
    <location>
        <begin position="112"/>
        <end position="133"/>
    </location>
</feature>